<dbReference type="InterPro" id="IPR036388">
    <property type="entry name" value="WH-like_DNA-bd_sf"/>
</dbReference>
<evidence type="ECO:0000259" key="7">
    <source>
        <dbReference type="Pfam" id="PF02631"/>
    </source>
</evidence>
<dbReference type="InterPro" id="IPR003783">
    <property type="entry name" value="Regulatory_RecX"/>
</dbReference>
<dbReference type="Gene3D" id="1.10.10.10">
    <property type="entry name" value="Winged helix-like DNA-binding domain superfamily/Winged helix DNA-binding domain"/>
    <property type="match status" value="2"/>
</dbReference>
<evidence type="ECO:0000256" key="5">
    <source>
        <dbReference type="HAMAP-Rule" id="MF_01114"/>
    </source>
</evidence>
<dbReference type="AlphaFoldDB" id="A0A1Q5Q5V8"/>
<comment type="subcellular location">
    <subcellularLocation>
        <location evidence="1 5">Cytoplasm</location>
    </subcellularLocation>
</comment>
<feature type="domain" description="RecX third three-helical" evidence="8">
    <location>
        <begin position="135"/>
        <end position="184"/>
    </location>
</feature>
<protein>
    <recommendedName>
        <fullName evidence="3 5">Regulatory protein RecX</fullName>
    </recommendedName>
</protein>
<comment type="caution">
    <text evidence="9">The sequence shown here is derived from an EMBL/GenBank/DDBJ whole genome shotgun (WGS) entry which is preliminary data.</text>
</comment>
<evidence type="ECO:0000256" key="1">
    <source>
        <dbReference type="ARBA" id="ARBA00004496"/>
    </source>
</evidence>
<gene>
    <name evidence="5" type="primary">recX</name>
    <name evidence="9" type="ORF">BSZ39_00295</name>
</gene>
<dbReference type="GO" id="GO:0006282">
    <property type="term" value="P:regulation of DNA repair"/>
    <property type="evidence" value="ECO:0007669"/>
    <property type="project" value="UniProtKB-UniRule"/>
</dbReference>
<evidence type="ECO:0000259" key="8">
    <source>
        <dbReference type="Pfam" id="PF21981"/>
    </source>
</evidence>
<dbReference type="Pfam" id="PF21981">
    <property type="entry name" value="RecX_HTH3"/>
    <property type="match status" value="1"/>
</dbReference>
<feature type="domain" description="RecX second three-helical" evidence="7">
    <location>
        <begin position="88"/>
        <end position="129"/>
    </location>
</feature>
<keyword evidence="4 5" id="KW-0963">Cytoplasm</keyword>
<proteinExistence type="inferred from homology"/>
<sequence>MEPGEECAPVRRGRARSHWQREPDNGGEPPEPVSDEKAEEIARTIILNRLDRSSASRAQLAELCAKKLVPDHIADRVLDRFEEVGLIDDAAYAAMLVSTRHNERQLAGKALRVELAKKGITGEAAQAALEQVDADDELEAARAIVAKRMKQASMQKAPRDVQKRRLFGALGRKGHSSSVAYRVIDEALGRD</sequence>
<dbReference type="PANTHER" id="PTHR33602">
    <property type="entry name" value="REGULATORY PROTEIN RECX FAMILY PROTEIN"/>
    <property type="match status" value="1"/>
</dbReference>
<dbReference type="Proteomes" id="UP000185628">
    <property type="component" value="Unassembled WGS sequence"/>
</dbReference>
<evidence type="ECO:0000256" key="6">
    <source>
        <dbReference type="SAM" id="MobiDB-lite"/>
    </source>
</evidence>
<feature type="region of interest" description="Disordered" evidence="6">
    <location>
        <begin position="1"/>
        <end position="37"/>
    </location>
</feature>
<dbReference type="Pfam" id="PF02631">
    <property type="entry name" value="RecX_HTH2"/>
    <property type="match status" value="1"/>
</dbReference>
<reference evidence="10" key="1">
    <citation type="submission" date="2016-12" db="EMBL/GenBank/DDBJ databases">
        <authorList>
            <person name="Meng X."/>
        </authorList>
    </citation>
    <scope>NUCLEOTIDE SEQUENCE [LARGE SCALE GENOMIC DNA]</scope>
    <source>
        <strain evidence="10">DSM 19116</strain>
    </source>
</reference>
<comment type="similarity">
    <text evidence="2 5">Belongs to the RecX family.</text>
</comment>
<evidence type="ECO:0000256" key="2">
    <source>
        <dbReference type="ARBA" id="ARBA00009695"/>
    </source>
</evidence>
<dbReference type="InterPro" id="IPR053924">
    <property type="entry name" value="RecX_HTH_2nd"/>
</dbReference>
<evidence type="ECO:0000313" key="10">
    <source>
        <dbReference type="Proteomes" id="UP000185628"/>
    </source>
</evidence>
<organism evidence="9 10">
    <name type="scientific">Bowdeniella nasicola</name>
    <dbReference type="NCBI Taxonomy" id="208480"/>
    <lineage>
        <taxon>Bacteria</taxon>
        <taxon>Bacillati</taxon>
        <taxon>Actinomycetota</taxon>
        <taxon>Actinomycetes</taxon>
        <taxon>Actinomycetales</taxon>
        <taxon>Actinomycetaceae</taxon>
        <taxon>Bowdeniella</taxon>
    </lineage>
</organism>
<dbReference type="HAMAP" id="MF_01114">
    <property type="entry name" value="RecX"/>
    <property type="match status" value="1"/>
</dbReference>
<name>A0A1Q5Q5V8_9ACTO</name>
<comment type="function">
    <text evidence="5">Modulates RecA activity.</text>
</comment>
<dbReference type="GO" id="GO:0005737">
    <property type="term" value="C:cytoplasm"/>
    <property type="evidence" value="ECO:0007669"/>
    <property type="project" value="UniProtKB-SubCell"/>
</dbReference>
<evidence type="ECO:0000256" key="4">
    <source>
        <dbReference type="ARBA" id="ARBA00022490"/>
    </source>
</evidence>
<dbReference type="PANTHER" id="PTHR33602:SF1">
    <property type="entry name" value="REGULATORY PROTEIN RECX FAMILY PROTEIN"/>
    <property type="match status" value="1"/>
</dbReference>
<evidence type="ECO:0000256" key="3">
    <source>
        <dbReference type="ARBA" id="ARBA00018111"/>
    </source>
</evidence>
<accession>A0A1Q5Q5V8</accession>
<evidence type="ECO:0000313" key="9">
    <source>
        <dbReference type="EMBL" id="OKL55204.1"/>
    </source>
</evidence>
<dbReference type="InterPro" id="IPR053925">
    <property type="entry name" value="RecX_HTH_3rd"/>
</dbReference>
<dbReference type="STRING" id="208480.SAMN02910418_02380"/>
<keyword evidence="10" id="KW-1185">Reference proteome</keyword>
<dbReference type="EMBL" id="MQVR01000001">
    <property type="protein sequence ID" value="OKL55204.1"/>
    <property type="molecule type" value="Genomic_DNA"/>
</dbReference>